<dbReference type="KEGG" id="ppai:E1956_16855"/>
<dbReference type="OrthoDB" id="9105004at2"/>
<proteinExistence type="predicted"/>
<accession>A0A4P7CY13</accession>
<dbReference type="Proteomes" id="UP000295727">
    <property type="component" value="Chromosome 2"/>
</dbReference>
<gene>
    <name evidence="1" type="ORF">E1956_16855</name>
</gene>
<dbReference type="RefSeq" id="WP_134751185.1">
    <property type="nucleotide sequence ID" value="NZ_CP038149.1"/>
</dbReference>
<name>A0A4P7CY13_9BURK</name>
<evidence type="ECO:0000313" key="2">
    <source>
        <dbReference type="Proteomes" id="UP000295727"/>
    </source>
</evidence>
<evidence type="ECO:0000313" key="1">
    <source>
        <dbReference type="EMBL" id="QBQ98923.1"/>
    </source>
</evidence>
<organism evidence="1 2">
    <name type="scientific">Paraburkholderia pallida</name>
    <dbReference type="NCBI Taxonomy" id="2547399"/>
    <lineage>
        <taxon>Bacteria</taxon>
        <taxon>Pseudomonadati</taxon>
        <taxon>Pseudomonadota</taxon>
        <taxon>Betaproteobacteria</taxon>
        <taxon>Burkholderiales</taxon>
        <taxon>Burkholderiaceae</taxon>
        <taxon>Paraburkholderia</taxon>
    </lineage>
</organism>
<dbReference type="AlphaFoldDB" id="A0A4P7CY13"/>
<reference evidence="1 2" key="1">
    <citation type="submission" date="2019-03" db="EMBL/GenBank/DDBJ databases">
        <title>Paraburkholderia sp. 7MH5, isolated from subtropical forest soil.</title>
        <authorList>
            <person name="Gao Z.-H."/>
            <person name="Qiu L.-H."/>
        </authorList>
    </citation>
    <scope>NUCLEOTIDE SEQUENCE [LARGE SCALE GENOMIC DNA]</scope>
    <source>
        <strain evidence="1 2">7MH5</strain>
    </source>
</reference>
<keyword evidence="2" id="KW-1185">Reference proteome</keyword>
<protein>
    <submittedName>
        <fullName evidence="1">Uncharacterized protein</fullName>
    </submittedName>
</protein>
<dbReference type="EMBL" id="CP038149">
    <property type="protein sequence ID" value="QBQ98923.1"/>
    <property type="molecule type" value="Genomic_DNA"/>
</dbReference>
<sequence>MRKFRRFGVIVLSFTIALVLIDYGCEARRRAKAGECMDTTSHNGLYRAQACITSVSGNVVFFVGRLYEARTGKLVAETTFDSMDGGVPDFMPDDHAVLFDGGGDSGLIDVPPSLLDRLRAKIP</sequence>